<sequence>VRHGEGRMRWLTANQEYTGQWERGIQNGFGTHTWFLKRIPNSQYPLRNEYIGEFVNGYRHGHGKFYYASGAMYDGEWVFNKKHGMLIRKLDGSESHSVLGSSVELDLNLLLNMYPETVQAEEKKQAEYAVLRNITELRRIYSFYSSLGCDRSLDNTFLMTKLHFWRFLKDCKFHHHKLTLADMDRILSANNDIPVEEIHSPFTTILLRTFLNYLLHLAYHIYHEEFQRFIP</sequence>
<keyword evidence="7" id="KW-0206">Cytoskeleton</keyword>
<evidence type="ECO:0000256" key="7">
    <source>
        <dbReference type="ARBA" id="ARBA00023212"/>
    </source>
</evidence>
<dbReference type="PANTHER" id="PTHR46613:SF1">
    <property type="entry name" value="RADIAL SPOKE HEAD 10 HOMOLOG B-RELATED"/>
    <property type="match status" value="1"/>
</dbReference>
<name>A0A2K6UGW0_SAIBB</name>
<evidence type="ECO:0000256" key="1">
    <source>
        <dbReference type="ARBA" id="ARBA00004230"/>
    </source>
</evidence>
<comment type="function">
    <text evidence="9">May function as part of the axonemal radial spoke complex 3 (RS3). Radial spoke complexes are important for ciliary motility.</text>
</comment>
<protein>
    <recommendedName>
        <fullName evidence="13">Radial spoke head 10 homolog B2</fullName>
    </recommendedName>
</protein>
<dbReference type="GO" id="GO:0031514">
    <property type="term" value="C:motile cilium"/>
    <property type="evidence" value="ECO:0007669"/>
    <property type="project" value="UniProtKB-SubCell"/>
</dbReference>
<keyword evidence="8" id="KW-0966">Cell projection</keyword>
<dbReference type="GO" id="GO:0005930">
    <property type="term" value="C:axoneme"/>
    <property type="evidence" value="ECO:0007669"/>
    <property type="project" value="UniProtKB-SubCell"/>
</dbReference>
<evidence type="ECO:0000256" key="10">
    <source>
        <dbReference type="ARBA" id="ARBA00046952"/>
    </source>
</evidence>
<evidence type="ECO:0008006" key="13">
    <source>
        <dbReference type="Google" id="ProtNLM"/>
    </source>
</evidence>
<comment type="subcellular location">
    <subcellularLocation>
        <location evidence="1">Cell projection</location>
        <location evidence="1">Cilium</location>
        <location evidence="1">Flagellum</location>
    </subcellularLocation>
    <subcellularLocation>
        <location evidence="2">Cytoplasm</location>
        <location evidence="2">Cytoskeleton</location>
        <location evidence="2">Cilium axoneme</location>
    </subcellularLocation>
</comment>
<reference evidence="11" key="2">
    <citation type="submission" date="2025-09" db="UniProtKB">
        <authorList>
            <consortium name="Ensembl"/>
        </authorList>
    </citation>
    <scope>IDENTIFICATION</scope>
</reference>
<dbReference type="GeneTree" id="ENSGT00940000159899"/>
<evidence type="ECO:0000313" key="12">
    <source>
        <dbReference type="Proteomes" id="UP000233220"/>
    </source>
</evidence>
<evidence type="ECO:0000256" key="6">
    <source>
        <dbReference type="ARBA" id="ARBA00023069"/>
    </source>
</evidence>
<evidence type="ECO:0000256" key="8">
    <source>
        <dbReference type="ARBA" id="ARBA00023273"/>
    </source>
</evidence>
<evidence type="ECO:0000256" key="3">
    <source>
        <dbReference type="ARBA" id="ARBA00022490"/>
    </source>
</evidence>
<proteinExistence type="predicted"/>
<keyword evidence="5" id="KW-0282">Flagellum</keyword>
<dbReference type="PANTHER" id="PTHR46613">
    <property type="entry name" value="RADIAL SPOKE HEAD 10 HOMOLOG B-RELATED"/>
    <property type="match status" value="1"/>
</dbReference>
<organism evidence="11 12">
    <name type="scientific">Saimiri boliviensis boliviensis</name>
    <name type="common">Bolivian squirrel monkey</name>
    <dbReference type="NCBI Taxonomy" id="39432"/>
    <lineage>
        <taxon>Eukaryota</taxon>
        <taxon>Metazoa</taxon>
        <taxon>Chordata</taxon>
        <taxon>Craniata</taxon>
        <taxon>Vertebrata</taxon>
        <taxon>Euteleostomi</taxon>
        <taxon>Mammalia</taxon>
        <taxon>Eutheria</taxon>
        <taxon>Euarchontoglires</taxon>
        <taxon>Primates</taxon>
        <taxon>Haplorrhini</taxon>
        <taxon>Platyrrhini</taxon>
        <taxon>Cebidae</taxon>
        <taxon>Saimiriinae</taxon>
        <taxon>Saimiri</taxon>
    </lineage>
</organism>
<evidence type="ECO:0000313" key="11">
    <source>
        <dbReference type="Ensembl" id="ENSSBOP00000031158.1"/>
    </source>
</evidence>
<comment type="subunit">
    <text evidence="10">Interacts with RSPH6A. Does not appear to be part of the axonemal radial spoke complexes 1 or 2.</text>
</comment>
<keyword evidence="12" id="KW-1185">Reference proteome</keyword>
<keyword evidence="3" id="KW-0963">Cytoplasm</keyword>
<evidence type="ECO:0000256" key="2">
    <source>
        <dbReference type="ARBA" id="ARBA00004430"/>
    </source>
</evidence>
<dbReference type="Gene3D" id="2.20.110.10">
    <property type="entry name" value="Histone H3 K4-specific methyltransferase SET7/9 N-terminal domain"/>
    <property type="match status" value="1"/>
</dbReference>
<dbReference type="Proteomes" id="UP000233220">
    <property type="component" value="Unplaced"/>
</dbReference>
<dbReference type="SUPFAM" id="SSF82185">
    <property type="entry name" value="Histone H3 K4-specific methyltransferase SET7/9 N-terminal domain"/>
    <property type="match status" value="1"/>
</dbReference>
<evidence type="ECO:0000256" key="4">
    <source>
        <dbReference type="ARBA" id="ARBA00022737"/>
    </source>
</evidence>
<keyword evidence="4" id="KW-0677">Repeat</keyword>
<evidence type="ECO:0000256" key="9">
    <source>
        <dbReference type="ARBA" id="ARBA00045836"/>
    </source>
</evidence>
<dbReference type="AlphaFoldDB" id="A0A2K6UGW0"/>
<dbReference type="InterPro" id="IPR003409">
    <property type="entry name" value="MORN"/>
</dbReference>
<dbReference type="Ensembl" id="ENSSBOT00000048046.1">
    <property type="protein sequence ID" value="ENSSBOP00000031158.1"/>
    <property type="gene ID" value="ENSSBOG00000031799.1"/>
</dbReference>
<dbReference type="Pfam" id="PF02493">
    <property type="entry name" value="MORN"/>
    <property type="match status" value="3"/>
</dbReference>
<keyword evidence="6" id="KW-0969">Cilium</keyword>
<dbReference type="SMART" id="SM00698">
    <property type="entry name" value="MORN"/>
    <property type="match status" value="3"/>
</dbReference>
<accession>A0A2K6UGW0</accession>
<reference evidence="11" key="1">
    <citation type="submission" date="2025-08" db="UniProtKB">
        <authorList>
            <consortium name="Ensembl"/>
        </authorList>
    </citation>
    <scope>IDENTIFICATION</scope>
</reference>
<evidence type="ECO:0000256" key="5">
    <source>
        <dbReference type="ARBA" id="ARBA00022846"/>
    </source>
</evidence>